<name>A0A369KSK6_9BACT</name>
<protein>
    <recommendedName>
        <fullName evidence="3">MAE-28990/MAE-18760-like HEPN domain-containing protein</fullName>
    </recommendedName>
</protein>
<dbReference type="AlphaFoldDB" id="A0A369KSK6"/>
<organism evidence="1 2">
    <name type="scientific">Spirobacillus cienkowskii</name>
    <dbReference type="NCBI Taxonomy" id="495820"/>
    <lineage>
        <taxon>Bacteria</taxon>
        <taxon>Pseudomonadati</taxon>
        <taxon>Bdellovibrionota</taxon>
        <taxon>Oligoflexia</taxon>
        <taxon>Silvanigrellales</taxon>
        <taxon>Spirobacillus</taxon>
    </lineage>
</organism>
<sequence>EGDSQEGDSQEGERFLRILPDVKATDKDSLHNLLERATSKNILVLKDKEHFLKKIVDFRNAILHGNFEQRAKENNLSSAEEYFKTLFASEIEKIFDIIDDLFKQIEPDTGGKR</sequence>
<evidence type="ECO:0008006" key="3">
    <source>
        <dbReference type="Google" id="ProtNLM"/>
    </source>
</evidence>
<proteinExistence type="predicted"/>
<evidence type="ECO:0000313" key="1">
    <source>
        <dbReference type="EMBL" id="RDB36728.1"/>
    </source>
</evidence>
<gene>
    <name evidence="1" type="ORF">DCC88_03570</name>
</gene>
<dbReference type="Proteomes" id="UP000253934">
    <property type="component" value="Unassembled WGS sequence"/>
</dbReference>
<evidence type="ECO:0000313" key="2">
    <source>
        <dbReference type="Proteomes" id="UP000253934"/>
    </source>
</evidence>
<reference evidence="1" key="1">
    <citation type="submission" date="2018-04" db="EMBL/GenBank/DDBJ databases">
        <title>Draft genome sequence of the Candidatus Spirobacillus cienkowskii, a pathogen of freshwater Daphnia species, reconstructed from hemolymph metagenomic reads.</title>
        <authorList>
            <person name="Bresciani L."/>
            <person name="Lemos L.N."/>
            <person name="Wale N."/>
            <person name="Lin J.Y."/>
            <person name="Fernandes G.R."/>
            <person name="Duffy M.A."/>
            <person name="Rodrigues J.M."/>
        </authorList>
    </citation>
    <scope>NUCLEOTIDE SEQUENCE [LARGE SCALE GENOMIC DNA]</scope>
    <source>
        <strain evidence="1">Binning01</strain>
    </source>
</reference>
<keyword evidence="2" id="KW-1185">Reference proteome</keyword>
<accession>A0A369KSK6</accession>
<comment type="caution">
    <text evidence="1">The sequence shown here is derived from an EMBL/GenBank/DDBJ whole genome shotgun (WGS) entry which is preliminary data.</text>
</comment>
<dbReference type="EMBL" id="QOVW01000034">
    <property type="protein sequence ID" value="RDB36728.1"/>
    <property type="molecule type" value="Genomic_DNA"/>
</dbReference>
<feature type="non-terminal residue" evidence="1">
    <location>
        <position position="1"/>
    </location>
</feature>